<reference evidence="10" key="1">
    <citation type="journal article" date="2014" name="Science">
        <title>The coffee genome provides insight into the convergent evolution of caffeine biosynthesis.</title>
        <authorList>
            <person name="Denoeud F."/>
            <person name="Carretero-Paulet L."/>
            <person name="Dereeper A."/>
            <person name="Droc G."/>
            <person name="Guyot R."/>
            <person name="Pietrella M."/>
            <person name="Zheng C."/>
            <person name="Alberti A."/>
            <person name="Anthony F."/>
            <person name="Aprea G."/>
            <person name="Aury J.M."/>
            <person name="Bento P."/>
            <person name="Bernard M."/>
            <person name="Bocs S."/>
            <person name="Campa C."/>
            <person name="Cenci A."/>
            <person name="Combes M.C."/>
            <person name="Crouzillat D."/>
            <person name="Da Silva C."/>
            <person name="Daddiego L."/>
            <person name="De Bellis F."/>
            <person name="Dussert S."/>
            <person name="Garsmeur O."/>
            <person name="Gayraud T."/>
            <person name="Guignon V."/>
            <person name="Jahn K."/>
            <person name="Jamilloux V."/>
            <person name="Joet T."/>
            <person name="Labadie K."/>
            <person name="Lan T."/>
            <person name="Leclercq J."/>
            <person name="Lepelley M."/>
            <person name="Leroy T."/>
            <person name="Li L.T."/>
            <person name="Librado P."/>
            <person name="Lopez L."/>
            <person name="Munoz A."/>
            <person name="Noel B."/>
            <person name="Pallavicini A."/>
            <person name="Perrotta G."/>
            <person name="Poncet V."/>
            <person name="Pot D."/>
            <person name="Priyono X."/>
            <person name="Rigoreau M."/>
            <person name="Rouard M."/>
            <person name="Rozas J."/>
            <person name="Tranchant-Dubreuil C."/>
            <person name="VanBuren R."/>
            <person name="Zhang Q."/>
            <person name="Andrade A.C."/>
            <person name="Argout X."/>
            <person name="Bertrand B."/>
            <person name="de Kochko A."/>
            <person name="Graziosi G."/>
            <person name="Henry R.J."/>
            <person name="Jayarama X."/>
            <person name="Ming R."/>
            <person name="Nagai C."/>
            <person name="Rounsley S."/>
            <person name="Sankoff D."/>
            <person name="Giuliano G."/>
            <person name="Albert V.A."/>
            <person name="Wincker P."/>
            <person name="Lashermes P."/>
        </authorList>
    </citation>
    <scope>NUCLEOTIDE SEQUENCE [LARGE SCALE GENOMIC DNA]</scope>
    <source>
        <strain evidence="10">cv. DH200-94</strain>
    </source>
</reference>
<dbReference type="InParanoid" id="A0A068VQT1"/>
<dbReference type="Pfam" id="PF18052">
    <property type="entry name" value="Rx_N"/>
    <property type="match status" value="1"/>
</dbReference>
<dbReference type="Gramene" id="CDP22078">
    <property type="protein sequence ID" value="CDP22078"/>
    <property type="gene ID" value="GSCOC_T00012165001"/>
</dbReference>
<evidence type="ECO:0000256" key="2">
    <source>
        <dbReference type="ARBA" id="ARBA00022614"/>
    </source>
</evidence>
<dbReference type="AlphaFoldDB" id="A0A068VQT1"/>
<dbReference type="PhylomeDB" id="A0A068VQT1"/>
<evidence type="ECO:0000259" key="8">
    <source>
        <dbReference type="Pfam" id="PF18052"/>
    </source>
</evidence>
<feature type="coiled-coil region" evidence="7">
    <location>
        <begin position="17"/>
        <end position="51"/>
    </location>
</feature>
<evidence type="ECO:0000256" key="7">
    <source>
        <dbReference type="SAM" id="Coils"/>
    </source>
</evidence>
<gene>
    <name evidence="9" type="ORF">GSCOC_T00012165001</name>
</gene>
<organism evidence="9 10">
    <name type="scientific">Coffea canephora</name>
    <name type="common">Robusta coffee</name>
    <dbReference type="NCBI Taxonomy" id="49390"/>
    <lineage>
        <taxon>Eukaryota</taxon>
        <taxon>Viridiplantae</taxon>
        <taxon>Streptophyta</taxon>
        <taxon>Embryophyta</taxon>
        <taxon>Tracheophyta</taxon>
        <taxon>Spermatophyta</taxon>
        <taxon>Magnoliopsida</taxon>
        <taxon>eudicotyledons</taxon>
        <taxon>Gunneridae</taxon>
        <taxon>Pentapetalae</taxon>
        <taxon>asterids</taxon>
        <taxon>lamiids</taxon>
        <taxon>Gentianales</taxon>
        <taxon>Rubiaceae</taxon>
        <taxon>Ixoroideae</taxon>
        <taxon>Gardenieae complex</taxon>
        <taxon>Bertiereae - Coffeeae clade</taxon>
        <taxon>Coffeeae</taxon>
        <taxon>Coffea</taxon>
    </lineage>
</organism>
<proteinExistence type="inferred from homology"/>
<evidence type="ECO:0000256" key="6">
    <source>
        <dbReference type="ARBA" id="ARBA00022840"/>
    </source>
</evidence>
<dbReference type="Gene3D" id="1.20.5.4130">
    <property type="match status" value="1"/>
</dbReference>
<keyword evidence="3" id="KW-0677">Repeat</keyword>
<dbReference type="CDD" id="cd14798">
    <property type="entry name" value="RX-CC_like"/>
    <property type="match status" value="1"/>
</dbReference>
<evidence type="ECO:0000256" key="1">
    <source>
        <dbReference type="ARBA" id="ARBA00008894"/>
    </source>
</evidence>
<dbReference type="OMA" id="DFIYHTT"/>
<dbReference type="PANTHER" id="PTHR19338">
    <property type="entry name" value="TRANSLOCASE OF INNER MITOCHONDRIAL MEMBRANE 13 HOMOLOG"/>
    <property type="match status" value="1"/>
</dbReference>
<keyword evidence="4" id="KW-0547">Nucleotide-binding</keyword>
<evidence type="ECO:0000313" key="10">
    <source>
        <dbReference type="Proteomes" id="UP000295252"/>
    </source>
</evidence>
<dbReference type="OrthoDB" id="3027644at2759"/>
<name>A0A068VQT1_COFCA</name>
<evidence type="ECO:0000256" key="3">
    <source>
        <dbReference type="ARBA" id="ARBA00022737"/>
    </source>
</evidence>
<keyword evidence="5" id="KW-0611">Plant defense</keyword>
<dbReference type="InterPro" id="IPR038005">
    <property type="entry name" value="RX-like_CC"/>
</dbReference>
<evidence type="ECO:0000256" key="5">
    <source>
        <dbReference type="ARBA" id="ARBA00022821"/>
    </source>
</evidence>
<evidence type="ECO:0000313" key="9">
    <source>
        <dbReference type="EMBL" id="CDP22078.1"/>
    </source>
</evidence>
<dbReference type="PANTHER" id="PTHR19338:SF59">
    <property type="entry name" value="OS10G0162832 PROTEIN"/>
    <property type="match status" value="1"/>
</dbReference>
<dbReference type="GO" id="GO:0005524">
    <property type="term" value="F:ATP binding"/>
    <property type="evidence" value="ECO:0007669"/>
    <property type="project" value="UniProtKB-KW"/>
</dbReference>
<keyword evidence="7" id="KW-0175">Coiled coil</keyword>
<keyword evidence="2" id="KW-0433">Leucine-rich repeat</keyword>
<comment type="similarity">
    <text evidence="1">Belongs to the disease resistance NB-LRR family.</text>
</comment>
<dbReference type="EMBL" id="HG748978">
    <property type="protein sequence ID" value="CDP22078.1"/>
    <property type="molecule type" value="Genomic_DNA"/>
</dbReference>
<dbReference type="Proteomes" id="UP000295252">
    <property type="component" value="Unassembled WGS sequence"/>
</dbReference>
<dbReference type="STRING" id="49390.A0A068VQT1"/>
<sequence length="86" mass="9633">MPWAAADLLIKKIVSLIRNEASLIGGIEDQLNELKDELTSMKSFLEDADKKRSKTAGEQSWVANVTAMVYDVEDIIDDFIYHTTAT</sequence>
<dbReference type="InterPro" id="IPR041118">
    <property type="entry name" value="Rx_N"/>
</dbReference>
<keyword evidence="6" id="KW-0067">ATP-binding</keyword>
<evidence type="ECO:0000256" key="4">
    <source>
        <dbReference type="ARBA" id="ARBA00022741"/>
    </source>
</evidence>
<dbReference type="GO" id="GO:0006952">
    <property type="term" value="P:defense response"/>
    <property type="evidence" value="ECO:0007669"/>
    <property type="project" value="UniProtKB-KW"/>
</dbReference>
<keyword evidence="10" id="KW-1185">Reference proteome</keyword>
<feature type="domain" description="Disease resistance N-terminal" evidence="8">
    <location>
        <begin position="8"/>
        <end position="83"/>
    </location>
</feature>
<accession>A0A068VQT1</accession>
<protein>
    <submittedName>
        <fullName evidence="9">DH200=94 genomic scaffold, scaffold_9894</fullName>
    </submittedName>
</protein>